<reference evidence="1" key="1">
    <citation type="journal article" date="2020" name="Stud. Mycol.">
        <title>101 Dothideomycetes genomes: a test case for predicting lifestyles and emergence of pathogens.</title>
        <authorList>
            <person name="Haridas S."/>
            <person name="Albert R."/>
            <person name="Binder M."/>
            <person name="Bloem J."/>
            <person name="Labutti K."/>
            <person name="Salamov A."/>
            <person name="Andreopoulos B."/>
            <person name="Baker S."/>
            <person name="Barry K."/>
            <person name="Bills G."/>
            <person name="Bluhm B."/>
            <person name="Cannon C."/>
            <person name="Castanera R."/>
            <person name="Culley D."/>
            <person name="Daum C."/>
            <person name="Ezra D."/>
            <person name="Gonzalez J."/>
            <person name="Henrissat B."/>
            <person name="Kuo A."/>
            <person name="Liang C."/>
            <person name="Lipzen A."/>
            <person name="Lutzoni F."/>
            <person name="Magnuson J."/>
            <person name="Mondo S."/>
            <person name="Nolan M."/>
            <person name="Ohm R."/>
            <person name="Pangilinan J."/>
            <person name="Park H.-J."/>
            <person name="Ramirez L."/>
            <person name="Alfaro M."/>
            <person name="Sun H."/>
            <person name="Tritt A."/>
            <person name="Yoshinaga Y."/>
            <person name="Zwiers L.-H."/>
            <person name="Turgeon B."/>
            <person name="Goodwin S."/>
            <person name="Spatafora J."/>
            <person name="Crous P."/>
            <person name="Grigoriev I."/>
        </authorList>
    </citation>
    <scope>NUCLEOTIDE SEQUENCE</scope>
    <source>
        <strain evidence="1">CBS 690.94</strain>
    </source>
</reference>
<gene>
    <name evidence="1" type="ORF">P171DRAFT_429710</name>
</gene>
<dbReference type="AlphaFoldDB" id="A0A9P4PPR9"/>
<dbReference type="OrthoDB" id="3758478at2759"/>
<sequence length="170" mass="19602">MADPSPRLQAAQTFLSSFSTLSTSAFSSVLSDTYTHTYAPASLVAALNREGYDNKEAFLEHIRGVGRLMTGFPVTPIRMIEDEREKAVWAWAKSSAQWRDDVRDAETDWDYEGEYVFMFYMDASGKIEKCIEMLDSWATREKLLRLSTRARENIKTRTGEEFKWVEKEET</sequence>
<comment type="caution">
    <text evidence="1">The sequence shown here is derived from an EMBL/GenBank/DDBJ whole genome shotgun (WGS) entry which is preliminary data.</text>
</comment>
<organism evidence="1 2">
    <name type="scientific">Karstenula rhodostoma CBS 690.94</name>
    <dbReference type="NCBI Taxonomy" id="1392251"/>
    <lineage>
        <taxon>Eukaryota</taxon>
        <taxon>Fungi</taxon>
        <taxon>Dikarya</taxon>
        <taxon>Ascomycota</taxon>
        <taxon>Pezizomycotina</taxon>
        <taxon>Dothideomycetes</taxon>
        <taxon>Pleosporomycetidae</taxon>
        <taxon>Pleosporales</taxon>
        <taxon>Massarineae</taxon>
        <taxon>Didymosphaeriaceae</taxon>
        <taxon>Karstenula</taxon>
    </lineage>
</organism>
<evidence type="ECO:0000313" key="1">
    <source>
        <dbReference type="EMBL" id="KAF2446759.1"/>
    </source>
</evidence>
<name>A0A9P4PPR9_9PLEO</name>
<dbReference type="SUPFAM" id="SSF54427">
    <property type="entry name" value="NTF2-like"/>
    <property type="match status" value="1"/>
</dbReference>
<dbReference type="Gene3D" id="3.10.450.50">
    <property type="match status" value="1"/>
</dbReference>
<keyword evidence="2" id="KW-1185">Reference proteome</keyword>
<protein>
    <submittedName>
        <fullName evidence="1">Uncharacterized protein</fullName>
    </submittedName>
</protein>
<dbReference type="EMBL" id="MU001497">
    <property type="protein sequence ID" value="KAF2446759.1"/>
    <property type="molecule type" value="Genomic_DNA"/>
</dbReference>
<proteinExistence type="predicted"/>
<evidence type="ECO:0000313" key="2">
    <source>
        <dbReference type="Proteomes" id="UP000799764"/>
    </source>
</evidence>
<dbReference type="Proteomes" id="UP000799764">
    <property type="component" value="Unassembled WGS sequence"/>
</dbReference>
<dbReference type="InterPro" id="IPR032710">
    <property type="entry name" value="NTF2-like_dom_sf"/>
</dbReference>
<accession>A0A9P4PPR9</accession>